<accession>A0ABP2ZG03</accession>
<dbReference type="RefSeq" id="WP_004645335.1">
    <property type="nucleotide sequence ID" value="NZ_KI530561.1"/>
</dbReference>
<dbReference type="Proteomes" id="UP000018465">
    <property type="component" value="Unassembled WGS sequence"/>
</dbReference>
<reference evidence="1 2" key="1">
    <citation type="submission" date="2013-10" db="EMBL/GenBank/DDBJ databases">
        <title>The Genome Sequence of Acinetobacter lwoffii NIPH 512.</title>
        <authorList>
            <consortium name="The Broad Institute Genomics Platform"/>
            <consortium name="The Broad Institute Genome Sequencing Center for Infectious Disease"/>
            <person name="Cerqueira G."/>
            <person name="Feldgarden M."/>
            <person name="Courvalin P."/>
            <person name="Grillot-Courvalin C."/>
            <person name="Clermont D."/>
            <person name="Rocha E."/>
            <person name="Yoon E.-J."/>
            <person name="Nemec A."/>
            <person name="Young S.K."/>
            <person name="Zeng Q."/>
            <person name="Gargeya S."/>
            <person name="Fitzgerald M."/>
            <person name="Abouelleil A."/>
            <person name="Alvarado L."/>
            <person name="Berlin A.M."/>
            <person name="Chapman S.B."/>
            <person name="Gainer-Dewar J."/>
            <person name="Goldberg J."/>
            <person name="Gnerre S."/>
            <person name="Griggs A."/>
            <person name="Gujja S."/>
            <person name="Hansen M."/>
            <person name="Howarth C."/>
            <person name="Imamovic A."/>
            <person name="Ireland A."/>
            <person name="Larimer J."/>
            <person name="McCowan C."/>
            <person name="Murphy C."/>
            <person name="Pearson M."/>
            <person name="Poon T.W."/>
            <person name="Priest M."/>
            <person name="Roberts A."/>
            <person name="Saif S."/>
            <person name="Shea T."/>
            <person name="Sykes S."/>
            <person name="Wortman J."/>
            <person name="Nusbaum C."/>
            <person name="Birren B."/>
        </authorList>
    </citation>
    <scope>NUCLEOTIDE SEQUENCE [LARGE SCALE GENOMIC DNA]</scope>
    <source>
        <strain evidence="1 2">NIPH 512</strain>
    </source>
</reference>
<evidence type="ECO:0008006" key="3">
    <source>
        <dbReference type="Google" id="ProtNLM"/>
    </source>
</evidence>
<keyword evidence="2" id="KW-1185">Reference proteome</keyword>
<sequence>MKTIKYQNNEFQFNDVHIAKTGDKAWDYAWGIADEFGYLAPCVIESLPDEDNNEMILVVDREDKCKAECVAIICSKEKSPMFPSLTEDARCMGFQFVYEGDQFEVL</sequence>
<evidence type="ECO:0000313" key="2">
    <source>
        <dbReference type="Proteomes" id="UP000018465"/>
    </source>
</evidence>
<protein>
    <recommendedName>
        <fullName evidence="3">Phage protein</fullName>
    </recommendedName>
</protein>
<evidence type="ECO:0000313" key="1">
    <source>
        <dbReference type="EMBL" id="ESJ96411.1"/>
    </source>
</evidence>
<name>A0ABP2ZG03_ACILW</name>
<proteinExistence type="predicted"/>
<comment type="caution">
    <text evidence="1">The sequence shown here is derived from an EMBL/GenBank/DDBJ whole genome shotgun (WGS) entry which is preliminary data.</text>
</comment>
<organism evidence="1 2">
    <name type="scientific">Acinetobacter lwoffii NCTC 5866 = CIP 64.10 = NIPH 512</name>
    <dbReference type="NCBI Taxonomy" id="981327"/>
    <lineage>
        <taxon>Bacteria</taxon>
        <taxon>Pseudomonadati</taxon>
        <taxon>Pseudomonadota</taxon>
        <taxon>Gammaproteobacteria</taxon>
        <taxon>Moraxellales</taxon>
        <taxon>Moraxellaceae</taxon>
        <taxon>Acinetobacter</taxon>
    </lineage>
</organism>
<gene>
    <name evidence="1" type="ORF">P800_01235</name>
</gene>
<dbReference type="EMBL" id="AYHO01000002">
    <property type="protein sequence ID" value="ESJ96411.1"/>
    <property type="molecule type" value="Genomic_DNA"/>
</dbReference>